<dbReference type="PROSITE" id="PS51257">
    <property type="entry name" value="PROKAR_LIPOPROTEIN"/>
    <property type="match status" value="1"/>
</dbReference>
<reference evidence="2" key="1">
    <citation type="submission" date="2017-04" db="EMBL/GenBank/DDBJ databases">
        <title>Function of individual gut microbiota members based on whole genome sequencing of pure cultures obtained from chicken caecum.</title>
        <authorList>
            <person name="Medvecky M."/>
            <person name="Cejkova D."/>
            <person name="Polansky O."/>
            <person name="Karasova D."/>
            <person name="Kubasova T."/>
            <person name="Cizek A."/>
            <person name="Rychlik I."/>
        </authorList>
    </citation>
    <scope>NUCLEOTIDE SEQUENCE [LARGE SCALE GENOMIC DNA]</scope>
    <source>
        <strain evidence="2">An199</strain>
    </source>
</reference>
<dbReference type="AlphaFoldDB" id="A0A1Y4IR41"/>
<sequence>MKIKNIIEVLCFLFIALSCSMEDDILSGVDTKGSAGIDATEVYASLDISLLVGNANVTTKSSELTGPTNGTEEDMTENEKSVSNCYIAIFKYDSKTKNVGDFLTSYYSSNGSISESLIFKIPKDKSERTDLKIVVIANAAASVSKYDLVSAGKISYADLKGKTLVEAPDAFVKVGETEIQKGDEGNYPDDKGGVYMNISEKILNLEQPTHTPVEIKLIQRTAAIMLRQFQILKSDGSAYDDVAITCLSLENCKAIGKVAGEVSLGENLYVSQSVGDSAMRLYSYENTTTSQPTTLKIDYVYNNGETGSCSFPIKSRLNETSGPSLAVWAGYLYKLEVTLRNATVDVAVKCVTQDWIFDKDHEFEFTF</sequence>
<accession>A0A1Y4IR41</accession>
<organism evidence="1 2">
    <name type="scientific">Parabacteroides distasonis</name>
    <dbReference type="NCBI Taxonomy" id="823"/>
    <lineage>
        <taxon>Bacteria</taxon>
        <taxon>Pseudomonadati</taxon>
        <taxon>Bacteroidota</taxon>
        <taxon>Bacteroidia</taxon>
        <taxon>Bacteroidales</taxon>
        <taxon>Tannerellaceae</taxon>
        <taxon>Parabacteroides</taxon>
    </lineage>
</organism>
<protein>
    <recommendedName>
        <fullName evidence="3">Major fimbrial subunit protein N-terminal domain-containing protein</fullName>
    </recommendedName>
</protein>
<evidence type="ECO:0000313" key="1">
    <source>
        <dbReference type="EMBL" id="OUP22807.1"/>
    </source>
</evidence>
<dbReference type="Proteomes" id="UP000195950">
    <property type="component" value="Unassembled WGS sequence"/>
</dbReference>
<dbReference type="Gene3D" id="2.60.40.2580">
    <property type="match status" value="1"/>
</dbReference>
<evidence type="ECO:0000313" key="2">
    <source>
        <dbReference type="Proteomes" id="UP000195950"/>
    </source>
</evidence>
<dbReference type="RefSeq" id="WP_087342172.1">
    <property type="nucleotide sequence ID" value="NZ_NFJX01000001.1"/>
</dbReference>
<dbReference type="EMBL" id="NFJX01000001">
    <property type="protein sequence ID" value="OUP22807.1"/>
    <property type="molecule type" value="Genomic_DNA"/>
</dbReference>
<name>A0A1Y4IR41_PARDI</name>
<gene>
    <name evidence="1" type="ORF">B5F32_01030</name>
</gene>
<comment type="caution">
    <text evidence="1">The sequence shown here is derived from an EMBL/GenBank/DDBJ whole genome shotgun (WGS) entry which is preliminary data.</text>
</comment>
<proteinExistence type="predicted"/>
<evidence type="ECO:0008006" key="3">
    <source>
        <dbReference type="Google" id="ProtNLM"/>
    </source>
</evidence>